<accession>A0A0M0BNW0</accession>
<keyword evidence="5" id="KW-0460">Magnesium</keyword>
<dbReference type="EMBL" id="LFWZ01000036">
    <property type="protein sequence ID" value="KON30272.1"/>
    <property type="molecule type" value="Genomic_DNA"/>
</dbReference>
<dbReference type="PROSITE" id="PS51986">
    <property type="entry name" value="GS_BETA_GRASP"/>
    <property type="match status" value="1"/>
</dbReference>
<dbReference type="InterPro" id="IPR027303">
    <property type="entry name" value="Gln_synth_gly_rich_site"/>
</dbReference>
<evidence type="ECO:0000256" key="1">
    <source>
        <dbReference type="ARBA" id="ARBA00001946"/>
    </source>
</evidence>
<evidence type="ECO:0000256" key="6">
    <source>
        <dbReference type="PROSITE-ProRule" id="PRU01330"/>
    </source>
</evidence>
<keyword evidence="4" id="KW-0067">ATP-binding</keyword>
<protein>
    <submittedName>
        <fullName evidence="10">Uncharacterized protein</fullName>
    </submittedName>
</protein>
<dbReference type="SUPFAM" id="SSF54368">
    <property type="entry name" value="Glutamine synthetase, N-terminal domain"/>
    <property type="match status" value="1"/>
</dbReference>
<evidence type="ECO:0000313" key="10">
    <source>
        <dbReference type="EMBL" id="KON30272.1"/>
    </source>
</evidence>
<evidence type="ECO:0000256" key="7">
    <source>
        <dbReference type="RuleBase" id="RU000384"/>
    </source>
</evidence>
<comment type="similarity">
    <text evidence="6 7">Belongs to the glutamine synthetase family.</text>
</comment>
<dbReference type="InterPro" id="IPR014746">
    <property type="entry name" value="Gln_synth/guanido_kin_cat_dom"/>
</dbReference>
<proteinExistence type="inferred from homology"/>
<evidence type="ECO:0000256" key="4">
    <source>
        <dbReference type="ARBA" id="ARBA00022840"/>
    </source>
</evidence>
<dbReference type="Proteomes" id="UP000037210">
    <property type="component" value="Unassembled WGS sequence"/>
</dbReference>
<dbReference type="InterPro" id="IPR036651">
    <property type="entry name" value="Gln_synt_N_sf"/>
</dbReference>
<dbReference type="InterPro" id="IPR008147">
    <property type="entry name" value="Gln_synt_N"/>
</dbReference>
<dbReference type="SMART" id="SM01230">
    <property type="entry name" value="Gln-synt_C"/>
    <property type="match status" value="1"/>
</dbReference>
<organism evidence="10 11">
    <name type="scientific">miscellaneous Crenarchaeota group-15 archaeon DG-45</name>
    <dbReference type="NCBI Taxonomy" id="1685127"/>
    <lineage>
        <taxon>Archaea</taxon>
        <taxon>Candidatus Bathyarchaeota</taxon>
        <taxon>MCG-15</taxon>
    </lineage>
</organism>
<dbReference type="GO" id="GO:0006542">
    <property type="term" value="P:glutamine biosynthetic process"/>
    <property type="evidence" value="ECO:0007669"/>
    <property type="project" value="InterPro"/>
</dbReference>
<comment type="cofactor">
    <cofactor evidence="1">
        <name>Mg(2+)</name>
        <dbReference type="ChEBI" id="CHEBI:18420"/>
    </cofactor>
</comment>
<name>A0A0M0BNW0_9ARCH</name>
<dbReference type="GO" id="GO:0005524">
    <property type="term" value="F:ATP binding"/>
    <property type="evidence" value="ECO:0007669"/>
    <property type="project" value="UniProtKB-KW"/>
</dbReference>
<sequence length="445" mass="49815">MELVKRHDIRYVRLVVVDLNGYPRAMVVPEYELEEALRFGIGFDGSSVPGFTEIEGSDLEAHPDPSTFLIPMWETPGVAIMFCYVSRPGGAQFEGDPRGLLKTTLDDLERQGYGFNIGPELEFFYVNQRSDAISPFGFGGYFDLPPLDPAEEMKMETMMCLEAAGFQLDKVHHEVAEGQHEINFRYGEALKTADNVMLYKLAVKTIAQKHGNVATFMPKPFWGVNGSGCHVHQSLIDLETGKNIFSDPGSPTELSEAAFHYVGGLLSHAKGLSAVVAPLVNSYKRLVPHYEAPVYICWGLGNRSTLVRIPQYHKGLGRIDRVEYRHPDPSCNPYLTAVAMLRAGMDGVSRKAEPEESISENVYHLSKEEMDRRGVELLPEHLGDALDAFASDGVVSVALGDHISKSLIELKRREFEEYMDFTGREWAESRPGITSWEINRYLTRC</sequence>
<evidence type="ECO:0000259" key="9">
    <source>
        <dbReference type="PROSITE" id="PS51987"/>
    </source>
</evidence>
<gene>
    <name evidence="10" type="ORF">AC482_04350</name>
</gene>
<dbReference type="InterPro" id="IPR008146">
    <property type="entry name" value="Gln_synth_cat_dom"/>
</dbReference>
<feature type="domain" description="GS beta-grasp" evidence="8">
    <location>
        <begin position="7"/>
        <end position="90"/>
    </location>
</feature>
<feature type="domain" description="GS catalytic" evidence="9">
    <location>
        <begin position="97"/>
        <end position="445"/>
    </location>
</feature>
<dbReference type="GO" id="GO:0004356">
    <property type="term" value="F:glutamine synthetase activity"/>
    <property type="evidence" value="ECO:0007669"/>
    <property type="project" value="InterPro"/>
</dbReference>
<evidence type="ECO:0000256" key="2">
    <source>
        <dbReference type="ARBA" id="ARBA00022598"/>
    </source>
</evidence>
<dbReference type="AlphaFoldDB" id="A0A0M0BNW0"/>
<dbReference type="Pfam" id="PF03951">
    <property type="entry name" value="Gln-synt_N"/>
    <property type="match status" value="1"/>
</dbReference>
<dbReference type="SUPFAM" id="SSF55931">
    <property type="entry name" value="Glutamine synthetase/guanido kinase"/>
    <property type="match status" value="1"/>
</dbReference>
<dbReference type="Gene3D" id="3.30.590.10">
    <property type="entry name" value="Glutamine synthetase/guanido kinase, catalytic domain"/>
    <property type="match status" value="1"/>
</dbReference>
<dbReference type="PROSITE" id="PS51987">
    <property type="entry name" value="GS_CATALYTIC"/>
    <property type="match status" value="1"/>
</dbReference>
<keyword evidence="2" id="KW-0436">Ligase</keyword>
<dbReference type="Pfam" id="PF00120">
    <property type="entry name" value="Gln-synt_C"/>
    <property type="match status" value="1"/>
</dbReference>
<evidence type="ECO:0000313" key="11">
    <source>
        <dbReference type="Proteomes" id="UP000037210"/>
    </source>
</evidence>
<evidence type="ECO:0000256" key="3">
    <source>
        <dbReference type="ARBA" id="ARBA00022741"/>
    </source>
</evidence>
<reference evidence="10 11" key="1">
    <citation type="submission" date="2015-06" db="EMBL/GenBank/DDBJ databases">
        <title>New insights into the roles of widespread benthic archaea in carbon and nitrogen cycling.</title>
        <authorList>
            <person name="Lazar C.S."/>
            <person name="Baker B.J."/>
            <person name="Seitz K.W."/>
            <person name="Hyde A.S."/>
            <person name="Dick G.J."/>
            <person name="Hinrichs K.-U."/>
            <person name="Teske A.P."/>
        </authorList>
    </citation>
    <scope>NUCLEOTIDE SEQUENCE [LARGE SCALE GENOMIC DNA]</scope>
    <source>
        <strain evidence="10">DG-45</strain>
    </source>
</reference>
<dbReference type="PATRIC" id="fig|1685127.3.peg.1186"/>
<dbReference type="PROSITE" id="PS00181">
    <property type="entry name" value="GLNA_ATP"/>
    <property type="match status" value="1"/>
</dbReference>
<evidence type="ECO:0000256" key="5">
    <source>
        <dbReference type="ARBA" id="ARBA00022842"/>
    </source>
</evidence>
<keyword evidence="3" id="KW-0547">Nucleotide-binding</keyword>
<comment type="caution">
    <text evidence="10">The sequence shown here is derived from an EMBL/GenBank/DDBJ whole genome shotgun (WGS) entry which is preliminary data.</text>
</comment>
<dbReference type="PANTHER" id="PTHR43785">
    <property type="entry name" value="GAMMA-GLUTAMYLPUTRESCINE SYNTHETASE"/>
    <property type="match status" value="1"/>
</dbReference>
<evidence type="ECO:0000259" key="8">
    <source>
        <dbReference type="PROSITE" id="PS51986"/>
    </source>
</evidence>
<dbReference type="Gene3D" id="3.10.20.70">
    <property type="entry name" value="Glutamine synthetase, N-terminal domain"/>
    <property type="match status" value="1"/>
</dbReference>
<dbReference type="PANTHER" id="PTHR43785:SF12">
    <property type="entry name" value="TYPE-1 GLUTAMINE SYNTHETASE 2"/>
    <property type="match status" value="1"/>
</dbReference>